<protein>
    <submittedName>
        <fullName evidence="5">Triacylglycerol lipase V</fullName>
    </submittedName>
</protein>
<dbReference type="AlphaFoldDB" id="A0A8H5Z4Y1"/>
<evidence type="ECO:0000256" key="2">
    <source>
        <dbReference type="ARBA" id="ARBA00022801"/>
    </source>
</evidence>
<dbReference type="InterPro" id="IPR019826">
    <property type="entry name" value="Carboxylesterase_B_AS"/>
</dbReference>
<keyword evidence="2" id="KW-0378">Hydrolase</keyword>
<dbReference type="InterPro" id="IPR010730">
    <property type="entry name" value="HET"/>
</dbReference>
<sequence length="1136" mass="127340">MGLNTPPKGPCFLWLPTKSYIGLSGRGDNVGAGNWPLFCRFYVGDVLFHLPISVHLLRDDEEFVKAAPISLSMALEPDLKEELCDQIHDCVNKRGVHQDCDVGWFRQDFKPNPPTRLIDVDTNDPSIVRLIVTAEDLHKDFIPKYLTLSYCWGSTNEHAKTTRVTIAARREGIVVHGLPKTIQDAIQLARLLKFRYLWIDAICIIQSVIDDVYLDDWNTEAPRIGAYYLHSKCLISASAASDSSQGLYVEQNSRSYYLRTCALAFNNDKQEYICLSVPRPSTSEDSSAEPLRSRGWCLQEAVLSPRILHWSKHALIWQCNGTTKSLAYGSDLDTAQDIRTSPSHISLAQEPDNAMGDAWTELIFRYSKMHFTFETDRLIAIQGLADRLVDLHGDEYFAGVFRSHLADGLLWKNTYDKAHSALTGVPTWSWATRCFNIWFLPVAHSFIRFTKPNVFPDNRSPINLDTPEKRALRFEAPLIYINIGRPFTETDMVSTVQRPVFSCHVSFTEDTEDECAVNFEYDAESLMPERFEILEVLFLGLHVLHRWKGYIGPSEFEESTVVDPDTTVSCEGILLRKAGQYYERVGRLDFDMPKNYKQRKWLKDLMESLYTGATLALPQSKTPSNPTATIDSGIIIGTSTSIPDSKLKVNQFLGIPFAEKPIRFSHPKPAKSWDTPYNATIYKPACFMKFNYPEERRNQTIQIFATPGPPAGTSEDCLNLNIYAPAGAKIGSKPVAFWIHGGSFSHGSGSLPYYEGSKMAGYEDLVVVTVNYRTNIFGFPETYDLPKGQWNLGFLDQRLALSWVQDNIAAFGGDPKKVTIFGESAGAGSVDDLLTAPPDPLPFRAAILQSGSASTNVTPTGSWKNATKLAGCDKGDFDQVLECMREVPAAKLKDIIERGMLDFEPLSDDGVTLSNYPRDIRLKSKNKPKLMARVPVMLGTTADEARIPNFMNITVKDALKTLAPGISDFQVSLLKFLYPIGSPGINNEFDQVTKMATEIGMQCPIRYVAEDFAKADIKTWRYIYNASFANTEIFKGSGAYHSAEIPTLFGTFPKKGATEFQEKLSREMQKAWGKFIRDPDNGPGWEPIPKIGVFGGCVRPDIAKEPVKALDVRNANIIEPRCLMFKSIWEKGQTKE</sequence>
<name>A0A8H5Z4Y1_9HYPO</name>
<evidence type="ECO:0000259" key="4">
    <source>
        <dbReference type="Pfam" id="PF06985"/>
    </source>
</evidence>
<dbReference type="InterPro" id="IPR029058">
    <property type="entry name" value="AB_hydrolase_fold"/>
</dbReference>
<dbReference type="OrthoDB" id="408631at2759"/>
<dbReference type="Pfam" id="PF06985">
    <property type="entry name" value="HET"/>
    <property type="match status" value="1"/>
</dbReference>
<gene>
    <name evidence="5" type="ORF">FMUND_2077</name>
</gene>
<feature type="domain" description="Carboxylesterase type B" evidence="3">
    <location>
        <begin position="625"/>
        <end position="1079"/>
    </location>
</feature>
<evidence type="ECO:0000256" key="1">
    <source>
        <dbReference type="ARBA" id="ARBA00005964"/>
    </source>
</evidence>
<dbReference type="SUPFAM" id="SSF53474">
    <property type="entry name" value="alpha/beta-Hydrolases"/>
    <property type="match status" value="1"/>
</dbReference>
<comment type="similarity">
    <text evidence="1">Belongs to the type-B carboxylesterase/lipase family.</text>
</comment>
<evidence type="ECO:0000259" key="3">
    <source>
        <dbReference type="Pfam" id="PF00135"/>
    </source>
</evidence>
<dbReference type="Gene3D" id="3.40.50.1820">
    <property type="entry name" value="alpha/beta hydrolase"/>
    <property type="match status" value="1"/>
</dbReference>
<dbReference type="GO" id="GO:0052689">
    <property type="term" value="F:carboxylic ester hydrolase activity"/>
    <property type="evidence" value="ECO:0007669"/>
    <property type="project" value="TreeGrafter"/>
</dbReference>
<reference evidence="5 6" key="1">
    <citation type="submission" date="2020-05" db="EMBL/GenBank/DDBJ databases">
        <title>Identification and distribution of gene clusters putatively required for synthesis of sphingolipid metabolism inhibitors in phylogenetically diverse species of the filamentous fungus Fusarium.</title>
        <authorList>
            <person name="Kim H.-S."/>
            <person name="Busman M."/>
            <person name="Brown D.W."/>
            <person name="Divon H."/>
            <person name="Uhlig S."/>
            <person name="Proctor R.H."/>
        </authorList>
    </citation>
    <scope>NUCLEOTIDE SEQUENCE [LARGE SCALE GENOMIC DNA]</scope>
    <source>
        <strain evidence="5 6">NRRL 66235</strain>
    </source>
</reference>
<accession>A0A8H5Z4Y1</accession>
<dbReference type="Proteomes" id="UP000544331">
    <property type="component" value="Unassembled WGS sequence"/>
</dbReference>
<organism evidence="5 6">
    <name type="scientific">Fusarium mundagurra</name>
    <dbReference type="NCBI Taxonomy" id="1567541"/>
    <lineage>
        <taxon>Eukaryota</taxon>
        <taxon>Fungi</taxon>
        <taxon>Dikarya</taxon>
        <taxon>Ascomycota</taxon>
        <taxon>Pezizomycotina</taxon>
        <taxon>Sordariomycetes</taxon>
        <taxon>Hypocreomycetidae</taxon>
        <taxon>Hypocreales</taxon>
        <taxon>Nectriaceae</taxon>
        <taxon>Fusarium</taxon>
        <taxon>Fusarium fujikuroi species complex</taxon>
    </lineage>
</organism>
<dbReference type="InterPro" id="IPR050654">
    <property type="entry name" value="AChE-related_enzymes"/>
</dbReference>
<proteinExistence type="inferred from homology"/>
<dbReference type="PANTHER" id="PTHR43918">
    <property type="entry name" value="ACETYLCHOLINESTERASE"/>
    <property type="match status" value="1"/>
</dbReference>
<dbReference type="PROSITE" id="PS00122">
    <property type="entry name" value="CARBOXYLESTERASE_B_1"/>
    <property type="match status" value="1"/>
</dbReference>
<dbReference type="InterPro" id="IPR002018">
    <property type="entry name" value="CarbesteraseB"/>
</dbReference>
<evidence type="ECO:0000313" key="6">
    <source>
        <dbReference type="Proteomes" id="UP000544331"/>
    </source>
</evidence>
<dbReference type="Pfam" id="PF00135">
    <property type="entry name" value="COesterase"/>
    <property type="match status" value="1"/>
</dbReference>
<keyword evidence="6" id="KW-1185">Reference proteome</keyword>
<feature type="domain" description="Heterokaryon incompatibility" evidence="4">
    <location>
        <begin position="145"/>
        <end position="300"/>
    </location>
</feature>
<dbReference type="PANTHER" id="PTHR43918:SF4">
    <property type="entry name" value="CARBOXYLIC ESTER HYDROLASE"/>
    <property type="match status" value="1"/>
</dbReference>
<dbReference type="EMBL" id="JAAOAN010000072">
    <property type="protein sequence ID" value="KAF5723226.1"/>
    <property type="molecule type" value="Genomic_DNA"/>
</dbReference>
<evidence type="ECO:0000313" key="5">
    <source>
        <dbReference type="EMBL" id="KAF5723226.1"/>
    </source>
</evidence>
<comment type="caution">
    <text evidence="5">The sequence shown here is derived from an EMBL/GenBank/DDBJ whole genome shotgun (WGS) entry which is preliminary data.</text>
</comment>